<dbReference type="SUPFAM" id="SSF53335">
    <property type="entry name" value="S-adenosyl-L-methionine-dependent methyltransferases"/>
    <property type="match status" value="1"/>
</dbReference>
<dbReference type="GO" id="GO:0008168">
    <property type="term" value="F:methyltransferase activity"/>
    <property type="evidence" value="ECO:0007669"/>
    <property type="project" value="UniProtKB-KW"/>
</dbReference>
<keyword evidence="3" id="KW-0949">S-adenosyl-L-methionine</keyword>
<reference evidence="6 7" key="1">
    <citation type="journal article" date="2013" name="Genome Announc.">
        <title>Complete genome sequence of Myxococcus stipitatus strain DSM 14675, a fruiting myxobacterium.</title>
        <authorList>
            <person name="Huntley S."/>
            <person name="Kneip S."/>
            <person name="Treuner-Lange A."/>
            <person name="Sogaard-Andersen L."/>
        </authorList>
    </citation>
    <scope>NUCLEOTIDE SEQUENCE [LARGE SCALE GENOMIC DNA]</scope>
    <source>
        <strain evidence="7">DSM 14675 / JCM 12634 / Mx s8</strain>
    </source>
</reference>
<evidence type="ECO:0000259" key="5">
    <source>
        <dbReference type="Pfam" id="PF13649"/>
    </source>
</evidence>
<accession>L7UI46</accession>
<organism evidence="6 7">
    <name type="scientific">Myxococcus stipitatus (strain DSM 14675 / JCM 12634 / Mx s8)</name>
    <dbReference type="NCBI Taxonomy" id="1278073"/>
    <lineage>
        <taxon>Bacteria</taxon>
        <taxon>Pseudomonadati</taxon>
        <taxon>Myxococcota</taxon>
        <taxon>Myxococcia</taxon>
        <taxon>Myxococcales</taxon>
        <taxon>Cystobacterineae</taxon>
        <taxon>Myxococcaceae</taxon>
        <taxon>Myxococcus</taxon>
    </lineage>
</organism>
<proteinExistence type="predicted"/>
<gene>
    <name evidence="6" type="ordered locus">MYSTI_06272</name>
</gene>
<dbReference type="eggNOG" id="COG2226">
    <property type="taxonomic scope" value="Bacteria"/>
</dbReference>
<dbReference type="HOGENOM" id="CLU_1048325_0_0_7"/>
<protein>
    <submittedName>
        <fullName evidence="6">Putative SAM-dependent methyltransferase</fullName>
    </submittedName>
</protein>
<keyword evidence="1 6" id="KW-0489">Methyltransferase</keyword>
<dbReference type="STRING" id="1278073.MYSTI_06272"/>
<dbReference type="PANTHER" id="PTHR43464">
    <property type="entry name" value="METHYLTRANSFERASE"/>
    <property type="match status" value="1"/>
</dbReference>
<evidence type="ECO:0000256" key="2">
    <source>
        <dbReference type="ARBA" id="ARBA00022679"/>
    </source>
</evidence>
<dbReference type="CDD" id="cd02440">
    <property type="entry name" value="AdoMet_MTases"/>
    <property type="match status" value="1"/>
</dbReference>
<dbReference type="InterPro" id="IPR041698">
    <property type="entry name" value="Methyltransf_25"/>
</dbReference>
<name>L7UI46_MYXSD</name>
<feature type="domain" description="Methyltransferase" evidence="5">
    <location>
        <begin position="54"/>
        <end position="152"/>
    </location>
</feature>
<evidence type="ECO:0000313" key="6">
    <source>
        <dbReference type="EMBL" id="AGC47545.1"/>
    </source>
</evidence>
<keyword evidence="7" id="KW-1185">Reference proteome</keyword>
<dbReference type="Gene3D" id="2.20.130.10">
    <property type="entry name" value="CAC2371-like domains"/>
    <property type="match status" value="1"/>
</dbReference>
<evidence type="ECO:0000256" key="1">
    <source>
        <dbReference type="ARBA" id="ARBA00022603"/>
    </source>
</evidence>
<dbReference type="KEGG" id="msd:MYSTI_06272"/>
<dbReference type="InterPro" id="IPR029063">
    <property type="entry name" value="SAM-dependent_MTases_sf"/>
</dbReference>
<feature type="compositionally biased region" description="Basic residues" evidence="4">
    <location>
        <begin position="290"/>
        <end position="309"/>
    </location>
</feature>
<dbReference type="AlphaFoldDB" id="L7UI46"/>
<evidence type="ECO:0000256" key="3">
    <source>
        <dbReference type="ARBA" id="ARBA00022691"/>
    </source>
</evidence>
<dbReference type="PANTHER" id="PTHR43464:SF19">
    <property type="entry name" value="UBIQUINONE BIOSYNTHESIS O-METHYLTRANSFERASE, MITOCHONDRIAL"/>
    <property type="match status" value="1"/>
</dbReference>
<dbReference type="EMBL" id="CP004025">
    <property type="protein sequence ID" value="AGC47545.1"/>
    <property type="molecule type" value="Genomic_DNA"/>
</dbReference>
<evidence type="ECO:0000313" key="7">
    <source>
        <dbReference type="Proteomes" id="UP000011131"/>
    </source>
</evidence>
<feature type="compositionally biased region" description="Low complexity" evidence="4">
    <location>
        <begin position="273"/>
        <end position="289"/>
    </location>
</feature>
<dbReference type="Gene3D" id="3.40.50.150">
    <property type="entry name" value="Vaccinia Virus protein VP39"/>
    <property type="match status" value="1"/>
</dbReference>
<evidence type="ECO:0000256" key="4">
    <source>
        <dbReference type="SAM" id="MobiDB-lite"/>
    </source>
</evidence>
<dbReference type="Proteomes" id="UP000011131">
    <property type="component" value="Chromosome"/>
</dbReference>
<keyword evidence="2 6" id="KW-0808">Transferase</keyword>
<dbReference type="PATRIC" id="fig|1278073.3.peg.6363"/>
<dbReference type="Pfam" id="PF13649">
    <property type="entry name" value="Methyltransf_25"/>
    <property type="match status" value="1"/>
</dbReference>
<sequence>MRAPQKGTALMEKRTDWYEHPEYYEAIFGTDTVREVDFLQALSARHGTGGSKWLEPACGAGRLVEEATRRGLKVTGYDISEAMLAHARKRLTPAERRRVKLSPSRMEEFFVPELEGQVDVAHNLVSTFRYLDSEAAALAHLKGTRRLLKPDGVYVLGFHLTDYARTTPEHERWLGKVGKDKVVCNTHEGTPERRARRSPMRNRLRITGPGKDWLIETTWFFRTYDGAQARKLFRDAGLHVVAEYNFDYDLEAPEKRGSRRLDRVFVLKPVSGSASTAARPEAPAEAATPAKKRASVKKTAAKKPARKGR</sequence>
<feature type="region of interest" description="Disordered" evidence="4">
    <location>
        <begin position="271"/>
        <end position="309"/>
    </location>
</feature>
<dbReference type="GO" id="GO:0032259">
    <property type="term" value="P:methylation"/>
    <property type="evidence" value="ECO:0007669"/>
    <property type="project" value="UniProtKB-KW"/>
</dbReference>